<comment type="caution">
    <text evidence="3">The sequence shown here is derived from an EMBL/GenBank/DDBJ whole genome shotgun (WGS) entry which is preliminary data.</text>
</comment>
<dbReference type="NCBIfam" id="NF047558">
    <property type="entry name" value="TPR_END_plus"/>
    <property type="match status" value="1"/>
</dbReference>
<dbReference type="InterPro" id="IPR019734">
    <property type="entry name" value="TPR_rpt"/>
</dbReference>
<dbReference type="Gene3D" id="1.25.40.10">
    <property type="entry name" value="Tetratricopeptide repeat domain"/>
    <property type="match status" value="1"/>
</dbReference>
<dbReference type="Pfam" id="PF11998">
    <property type="entry name" value="DUF3493"/>
    <property type="match status" value="1"/>
</dbReference>
<sequence length="411" mass="45135">MKQQGAQLKSALAVRGPPIQCRRTSQGAIKRVPMVVTANVVEDTVNAGLKFFDEGKYSDALKKFDAAEELKPTDIEMQAVTFNRACVYVKLGNFKSASADLKKAVNDYDLRYQTVLKDDDLEPLRQSPLFEDLVSELKGISAVDTDESQVRMRAELKSPFRFIRLSLAGGLAVGATVGLLITIPQLILALQGGEGAPRLSETAKNLGINLGGLLVLGTLVYRDLKQRDKEEDTMRRFEELGKLQVKKQNGKEPIPLNRFRFMSRPILVAGSEKHVKRTLKSAAAFKQDLIERGVIIVGIVIEEKKDSPKIDLGFGKQGPAGKPSGETVAPLLTDAGTAKDRFMLDAVNLPQWEGWLKRQTEEAGVELAKGVYLSIGLDGSVRASGKGAPTWDNLVRDLEPVDSWRSKFTQT</sequence>
<keyword evidence="2" id="KW-0472">Membrane</keyword>
<keyword evidence="1" id="KW-0802">TPR repeat</keyword>
<dbReference type="AlphaFoldDB" id="A0AAE0GDB8"/>
<dbReference type="InterPro" id="IPR021883">
    <property type="entry name" value="LPA1-like"/>
</dbReference>
<dbReference type="EMBL" id="LGRX02006974">
    <property type="protein sequence ID" value="KAK3275850.1"/>
    <property type="molecule type" value="Genomic_DNA"/>
</dbReference>
<feature type="transmembrane region" description="Helical" evidence="2">
    <location>
        <begin position="162"/>
        <end position="186"/>
    </location>
</feature>
<evidence type="ECO:0000313" key="4">
    <source>
        <dbReference type="Proteomes" id="UP001190700"/>
    </source>
</evidence>
<dbReference type="SUPFAM" id="SSF48452">
    <property type="entry name" value="TPR-like"/>
    <property type="match status" value="1"/>
</dbReference>
<dbReference type="PANTHER" id="PTHR35498:SF4">
    <property type="entry name" value="PROTEIN LOW PSII ACCUMULATION 1, CHLOROPLASTIC"/>
    <property type="match status" value="1"/>
</dbReference>
<reference evidence="3 4" key="1">
    <citation type="journal article" date="2015" name="Genome Biol. Evol.">
        <title>Comparative Genomics of a Bacterivorous Green Alga Reveals Evolutionary Causalities and Consequences of Phago-Mixotrophic Mode of Nutrition.</title>
        <authorList>
            <person name="Burns J.A."/>
            <person name="Paasch A."/>
            <person name="Narechania A."/>
            <person name="Kim E."/>
        </authorList>
    </citation>
    <scope>NUCLEOTIDE SEQUENCE [LARGE SCALE GENOMIC DNA]</scope>
    <source>
        <strain evidence="3 4">PLY_AMNH</strain>
    </source>
</reference>
<protein>
    <recommendedName>
        <fullName evidence="5">Protein LOW PSII ACCUMULATION 1, chloroplastic</fullName>
    </recommendedName>
</protein>
<dbReference type="PANTHER" id="PTHR35498">
    <property type="entry name" value="PROTEIN LOW PSII ACCUMULATION 1, CHLOROPLASTIC"/>
    <property type="match status" value="1"/>
</dbReference>
<keyword evidence="4" id="KW-1185">Reference proteome</keyword>
<evidence type="ECO:0000256" key="1">
    <source>
        <dbReference type="PROSITE-ProRule" id="PRU00339"/>
    </source>
</evidence>
<name>A0AAE0GDB8_9CHLO</name>
<gene>
    <name evidence="3" type="ORF">CYMTET_16042</name>
</gene>
<proteinExistence type="predicted"/>
<dbReference type="Proteomes" id="UP001190700">
    <property type="component" value="Unassembled WGS sequence"/>
</dbReference>
<evidence type="ECO:0008006" key="5">
    <source>
        <dbReference type="Google" id="ProtNLM"/>
    </source>
</evidence>
<dbReference type="PROSITE" id="PS50005">
    <property type="entry name" value="TPR"/>
    <property type="match status" value="1"/>
</dbReference>
<feature type="repeat" description="TPR" evidence="1">
    <location>
        <begin position="41"/>
        <end position="74"/>
    </location>
</feature>
<keyword evidence="2" id="KW-1133">Transmembrane helix</keyword>
<accession>A0AAE0GDB8</accession>
<keyword evidence="2" id="KW-0812">Transmembrane</keyword>
<evidence type="ECO:0000313" key="3">
    <source>
        <dbReference type="EMBL" id="KAK3275850.1"/>
    </source>
</evidence>
<organism evidence="3 4">
    <name type="scientific">Cymbomonas tetramitiformis</name>
    <dbReference type="NCBI Taxonomy" id="36881"/>
    <lineage>
        <taxon>Eukaryota</taxon>
        <taxon>Viridiplantae</taxon>
        <taxon>Chlorophyta</taxon>
        <taxon>Pyramimonadophyceae</taxon>
        <taxon>Pyramimonadales</taxon>
        <taxon>Pyramimonadaceae</taxon>
        <taxon>Cymbomonas</taxon>
    </lineage>
</organism>
<dbReference type="InterPro" id="IPR011990">
    <property type="entry name" value="TPR-like_helical_dom_sf"/>
</dbReference>
<evidence type="ECO:0000256" key="2">
    <source>
        <dbReference type="SAM" id="Phobius"/>
    </source>
</evidence>